<evidence type="ECO:0000256" key="1">
    <source>
        <dbReference type="SAM" id="SignalP"/>
    </source>
</evidence>
<dbReference type="InterPro" id="IPR008928">
    <property type="entry name" value="6-hairpin_glycosidase_sf"/>
</dbReference>
<dbReference type="OrthoDB" id="3534988at2759"/>
<gene>
    <name evidence="2" type="ORF">K444DRAFT_624830</name>
</gene>
<proteinExistence type="predicted"/>
<dbReference type="EMBL" id="KZ613746">
    <property type="protein sequence ID" value="PMD65210.1"/>
    <property type="molecule type" value="Genomic_DNA"/>
</dbReference>
<sequence>MRFETLLSLALATRFVVVHSIDRQAVVRKFNPVRYGSSNSTPMQVGNGNFAFGVDVTGPQTFYPFGTFSSWGWHNFSFPNATAQNSPSAFTGLDWYCHHFRFPNSVGFWFDPSLNITKKSLSNKSQTLDLYSGLITSQFTVLGSDVQVQVAADPDSDTVSIQIDSELIQSGKFEVFFDFPYSDVNKFDVPFVGIWNSTSNSLHKTSLQQSENQAKIRHDIGSTTYYTSINLDLTVNFSPTPRRDFPDAESMAGSSSDWWSDYWKSGAFADLTGSDNANAKELQRRIILSQYNLAVNEACKDTPQESGLVNNGWYGKFYMEMVFWHLGHWIELVTRGIRGLAGKMSDPTGRSVPGDINSLLIWQQPHPFYFAEREYRQFPSQGTLKKWHKILTQSAEFMASYAWWNTTTKVYDLGPPMYPGSESTNPNVTINPTFELAYWRFGLSVATTWKTRQHLPVPAN</sequence>
<dbReference type="InParanoid" id="A0A2J6TQB5"/>
<dbReference type="GeneID" id="36590529"/>
<evidence type="ECO:0008006" key="4">
    <source>
        <dbReference type="Google" id="ProtNLM"/>
    </source>
</evidence>
<feature type="chain" id="PRO_5014400312" description="Glycoside hydrolase family 63 protein" evidence="1">
    <location>
        <begin position="21"/>
        <end position="460"/>
    </location>
</feature>
<reference evidence="2 3" key="1">
    <citation type="submission" date="2016-04" db="EMBL/GenBank/DDBJ databases">
        <title>A degradative enzymes factory behind the ericoid mycorrhizal symbiosis.</title>
        <authorList>
            <consortium name="DOE Joint Genome Institute"/>
            <person name="Martino E."/>
            <person name="Morin E."/>
            <person name="Grelet G."/>
            <person name="Kuo A."/>
            <person name="Kohler A."/>
            <person name="Daghino S."/>
            <person name="Barry K."/>
            <person name="Choi C."/>
            <person name="Cichocki N."/>
            <person name="Clum A."/>
            <person name="Copeland A."/>
            <person name="Hainaut M."/>
            <person name="Haridas S."/>
            <person name="Labutti K."/>
            <person name="Lindquist E."/>
            <person name="Lipzen A."/>
            <person name="Khouja H.-R."/>
            <person name="Murat C."/>
            <person name="Ohm R."/>
            <person name="Olson A."/>
            <person name="Spatafora J."/>
            <person name="Veneault-Fourrey C."/>
            <person name="Henrissat B."/>
            <person name="Grigoriev I."/>
            <person name="Martin F."/>
            <person name="Perotto S."/>
        </authorList>
    </citation>
    <scope>NUCLEOTIDE SEQUENCE [LARGE SCALE GENOMIC DNA]</scope>
    <source>
        <strain evidence="2 3">E</strain>
    </source>
</reference>
<dbReference type="GO" id="GO:0005975">
    <property type="term" value="P:carbohydrate metabolic process"/>
    <property type="evidence" value="ECO:0007669"/>
    <property type="project" value="InterPro"/>
</dbReference>
<accession>A0A2J6TQB5</accession>
<feature type="signal peptide" evidence="1">
    <location>
        <begin position="1"/>
        <end position="20"/>
    </location>
</feature>
<keyword evidence="1" id="KW-0732">Signal</keyword>
<name>A0A2J6TQB5_9HELO</name>
<protein>
    <recommendedName>
        <fullName evidence="4">Glycoside hydrolase family 63 protein</fullName>
    </recommendedName>
</protein>
<dbReference type="Proteomes" id="UP000235371">
    <property type="component" value="Unassembled WGS sequence"/>
</dbReference>
<evidence type="ECO:0000313" key="3">
    <source>
        <dbReference type="Proteomes" id="UP000235371"/>
    </source>
</evidence>
<keyword evidence="3" id="KW-1185">Reference proteome</keyword>
<dbReference type="SUPFAM" id="SSF48208">
    <property type="entry name" value="Six-hairpin glycosidases"/>
    <property type="match status" value="1"/>
</dbReference>
<dbReference type="AlphaFoldDB" id="A0A2J6TQB5"/>
<evidence type="ECO:0000313" key="2">
    <source>
        <dbReference type="EMBL" id="PMD65210.1"/>
    </source>
</evidence>
<organism evidence="2 3">
    <name type="scientific">Hyaloscypha bicolor E</name>
    <dbReference type="NCBI Taxonomy" id="1095630"/>
    <lineage>
        <taxon>Eukaryota</taxon>
        <taxon>Fungi</taxon>
        <taxon>Dikarya</taxon>
        <taxon>Ascomycota</taxon>
        <taxon>Pezizomycotina</taxon>
        <taxon>Leotiomycetes</taxon>
        <taxon>Helotiales</taxon>
        <taxon>Hyaloscyphaceae</taxon>
        <taxon>Hyaloscypha</taxon>
        <taxon>Hyaloscypha bicolor</taxon>
    </lineage>
</organism>
<dbReference type="STRING" id="1095630.A0A2J6TQB5"/>
<dbReference type="RefSeq" id="XP_024742114.1">
    <property type="nucleotide sequence ID" value="XM_024882452.1"/>
</dbReference>